<dbReference type="CDD" id="cd05403">
    <property type="entry name" value="NT_KNTase_like"/>
    <property type="match status" value="1"/>
</dbReference>
<dbReference type="Gene3D" id="3.30.460.10">
    <property type="entry name" value="Beta Polymerase, domain 2"/>
    <property type="match status" value="1"/>
</dbReference>
<dbReference type="SUPFAM" id="SSF81301">
    <property type="entry name" value="Nucleotidyltransferase"/>
    <property type="match status" value="1"/>
</dbReference>
<protein>
    <submittedName>
        <fullName evidence="2">Winged helix-turn-helix transcriptional regulator</fullName>
    </submittedName>
</protein>
<evidence type="ECO:0000259" key="1">
    <source>
        <dbReference type="SMART" id="SM00418"/>
    </source>
</evidence>
<dbReference type="InterPro" id="IPR001845">
    <property type="entry name" value="HTH_ArsR_DNA-bd_dom"/>
</dbReference>
<reference evidence="2 3" key="1">
    <citation type="submission" date="2021-05" db="EMBL/GenBank/DDBJ databases">
        <title>Mycobacterium acidophilum sp. nov., an extremely acid-tolerant member of the genus Mycobacterium.</title>
        <authorList>
            <person name="Xia J."/>
        </authorList>
    </citation>
    <scope>NUCLEOTIDE SEQUENCE [LARGE SCALE GENOMIC DNA]</scope>
    <source>
        <strain evidence="2 3">M1</strain>
    </source>
</reference>
<evidence type="ECO:0000313" key="3">
    <source>
        <dbReference type="Proteomes" id="UP001519535"/>
    </source>
</evidence>
<dbReference type="InterPro" id="IPR011991">
    <property type="entry name" value="ArsR-like_HTH"/>
</dbReference>
<dbReference type="RefSeq" id="WP_214092157.1">
    <property type="nucleotide sequence ID" value="NZ_JAHCLR010000008.1"/>
</dbReference>
<feature type="domain" description="HTH arsR-type" evidence="1">
    <location>
        <begin position="7"/>
        <end position="88"/>
    </location>
</feature>
<name>A0ABS5RI84_9MYCO</name>
<organism evidence="2 3">
    <name type="scientific">Mycolicibacter acidiphilus</name>
    <dbReference type="NCBI Taxonomy" id="2835306"/>
    <lineage>
        <taxon>Bacteria</taxon>
        <taxon>Bacillati</taxon>
        <taxon>Actinomycetota</taxon>
        <taxon>Actinomycetes</taxon>
        <taxon>Mycobacteriales</taxon>
        <taxon>Mycobacteriaceae</taxon>
        <taxon>Mycolicibacter</taxon>
    </lineage>
</organism>
<dbReference type="CDD" id="cd00090">
    <property type="entry name" value="HTH_ARSR"/>
    <property type="match status" value="1"/>
</dbReference>
<sequence>MRSIAPALLPIFRSPHQAALLSRLFLPTDEVAMTELARDLGIPLTTLHREVERLEEAGLLSSRRVGRTRLIRADRRHPAARALSELLTTTFGPAQVVAEEFTGLDADAVIIFGSWARRHAGETGPFPGDIDVLVVGDGIDTTAADRCADAAQRRLGVAVSPVVRTIAAWAAAPPDPLVAGIRTQPHLQVLPKRTGFDPASPKTPTPSPPECVYRLRPTWRPRYQPDVTVPASLHMLTGPTSGRHDPPVNLYWQPGELDFAERGDVELFYSSALTAATTAEQFRRWIDGPTLAAVWSRLSLPARVRAAWETIHPELRNRETTVNDRIRIQDVVLAAIAEYGFALAGGSALIDYDVVSRDTEDIDAFNDRWDATAFQAALHSILQVCAEQGWHTQTMRDEDMDKQVLVDAATGSPVVVQMVYYERSRDPEHRASGGLRLIFDDVVGGKGAAIADVARGRDFFDLANIVATPGWTLARVEDAMRAIKFGDQVESFRANLDRFRRGDFDDDIHKSGFDPAFCHRILD</sequence>
<dbReference type="EMBL" id="JAHCLR010000008">
    <property type="protein sequence ID" value="MBS9533273.1"/>
    <property type="molecule type" value="Genomic_DNA"/>
</dbReference>
<evidence type="ECO:0000313" key="2">
    <source>
        <dbReference type="EMBL" id="MBS9533273.1"/>
    </source>
</evidence>
<dbReference type="SUPFAM" id="SSF46785">
    <property type="entry name" value="Winged helix' DNA-binding domain"/>
    <property type="match status" value="1"/>
</dbReference>
<accession>A0ABS5RI84</accession>
<gene>
    <name evidence="2" type="ORF">KIH27_06670</name>
</gene>
<dbReference type="InterPro" id="IPR043519">
    <property type="entry name" value="NT_sf"/>
</dbReference>
<proteinExistence type="predicted"/>
<dbReference type="SMART" id="SM00418">
    <property type="entry name" value="HTH_ARSR"/>
    <property type="match status" value="1"/>
</dbReference>
<comment type="caution">
    <text evidence="2">The sequence shown here is derived from an EMBL/GenBank/DDBJ whole genome shotgun (WGS) entry which is preliminary data.</text>
</comment>
<dbReference type="InterPro" id="IPR036390">
    <property type="entry name" value="WH_DNA-bd_sf"/>
</dbReference>
<dbReference type="Gene3D" id="1.10.10.10">
    <property type="entry name" value="Winged helix-like DNA-binding domain superfamily/Winged helix DNA-binding domain"/>
    <property type="match status" value="1"/>
</dbReference>
<dbReference type="Pfam" id="PF12840">
    <property type="entry name" value="HTH_20"/>
    <property type="match status" value="1"/>
</dbReference>
<keyword evidence="3" id="KW-1185">Reference proteome</keyword>
<dbReference type="Proteomes" id="UP001519535">
    <property type="component" value="Unassembled WGS sequence"/>
</dbReference>
<dbReference type="InterPro" id="IPR036388">
    <property type="entry name" value="WH-like_DNA-bd_sf"/>
</dbReference>